<gene>
    <name evidence="2" type="primary">Cnig_chr_V.g18378</name>
    <name evidence="2" type="ORF">B9Z55_018378</name>
</gene>
<dbReference type="PANTHER" id="PTHR46178">
    <property type="entry name" value="SEVEN TM RECEPTOR"/>
    <property type="match status" value="1"/>
</dbReference>
<dbReference type="InterPro" id="IPR019428">
    <property type="entry name" value="7TM_GPCR_serpentine_rcpt_Str"/>
</dbReference>
<feature type="transmembrane region" description="Helical" evidence="1">
    <location>
        <begin position="242"/>
        <end position="264"/>
    </location>
</feature>
<evidence type="ECO:0000313" key="2">
    <source>
        <dbReference type="EMBL" id="PIC25451.1"/>
    </source>
</evidence>
<dbReference type="Proteomes" id="UP000230233">
    <property type="component" value="Chromosome V"/>
</dbReference>
<name>A0A2G5TEF8_9PELO</name>
<dbReference type="SUPFAM" id="SSF81321">
    <property type="entry name" value="Family A G protein-coupled receptor-like"/>
    <property type="match status" value="1"/>
</dbReference>
<feature type="transmembrane region" description="Helical" evidence="1">
    <location>
        <begin position="284"/>
        <end position="304"/>
    </location>
</feature>
<evidence type="ECO:0000256" key="1">
    <source>
        <dbReference type="SAM" id="Phobius"/>
    </source>
</evidence>
<keyword evidence="1" id="KW-1133">Transmembrane helix</keyword>
<accession>A0A2G5TEF8</accession>
<organism evidence="2 3">
    <name type="scientific">Caenorhabditis nigoni</name>
    <dbReference type="NCBI Taxonomy" id="1611254"/>
    <lineage>
        <taxon>Eukaryota</taxon>
        <taxon>Metazoa</taxon>
        <taxon>Ecdysozoa</taxon>
        <taxon>Nematoda</taxon>
        <taxon>Chromadorea</taxon>
        <taxon>Rhabditida</taxon>
        <taxon>Rhabditina</taxon>
        <taxon>Rhabditomorpha</taxon>
        <taxon>Rhabditoidea</taxon>
        <taxon>Rhabditidae</taxon>
        <taxon>Peloderinae</taxon>
        <taxon>Caenorhabditis</taxon>
    </lineage>
</organism>
<dbReference type="EMBL" id="PDUG01000005">
    <property type="protein sequence ID" value="PIC25451.1"/>
    <property type="molecule type" value="Genomic_DNA"/>
</dbReference>
<dbReference type="Pfam" id="PF10326">
    <property type="entry name" value="7TM_GPCR_Str"/>
    <property type="match status" value="1"/>
</dbReference>
<sequence>MISYKISGIFIEIGFALGLISNLLLIYLTLFHIKKVTGTYKKMVILFSTISILFATLEITARPFSHNYKHFLVFFSTNTWIESKNFRLLLVAIWAGFYLLVVAFISVQFFYRYFCLFDGAKAKQFDGWKSMFWMGYPFVPAAIYGASFYWFCMPDEYSDQSLRKIVLEYYSIEVTDLPRFVMIPYAPDGSIRWLNISFLISGLCNIFFHYSIILYCGLKMHFNIANKLKMCSKFQSDLQNQLFRALVAQSIGPTLFLVLPIAPILAVPLMSPYLGTEVSWQPGWLYSIVGLFPPFDSLAFMLIVKEYTKVLKNRFGCLMSGPSVEPTSHPSASQQPISVL</sequence>
<feature type="transmembrane region" description="Helical" evidence="1">
    <location>
        <begin position="196"/>
        <end position="222"/>
    </location>
</feature>
<dbReference type="STRING" id="1611254.A0A2G5TEF8"/>
<proteinExistence type="predicted"/>
<keyword evidence="3" id="KW-1185">Reference proteome</keyword>
<feature type="transmembrane region" description="Helical" evidence="1">
    <location>
        <begin position="43"/>
        <end position="65"/>
    </location>
</feature>
<keyword evidence="1" id="KW-0812">Transmembrane</keyword>
<evidence type="ECO:0000313" key="3">
    <source>
        <dbReference type="Proteomes" id="UP000230233"/>
    </source>
</evidence>
<keyword evidence="1" id="KW-0472">Membrane</keyword>
<reference evidence="3" key="1">
    <citation type="submission" date="2017-10" db="EMBL/GenBank/DDBJ databases">
        <title>Rapid genome shrinkage in a self-fertile nematode reveals novel sperm competition proteins.</title>
        <authorList>
            <person name="Yin D."/>
            <person name="Schwarz E.M."/>
            <person name="Thomas C.G."/>
            <person name="Felde R.L."/>
            <person name="Korf I.F."/>
            <person name="Cutter A.D."/>
            <person name="Schartner C.M."/>
            <person name="Ralston E.J."/>
            <person name="Meyer B.J."/>
            <person name="Haag E.S."/>
        </authorList>
    </citation>
    <scope>NUCLEOTIDE SEQUENCE [LARGE SCALE GENOMIC DNA]</scope>
    <source>
        <strain evidence="3">JU1422</strain>
    </source>
</reference>
<dbReference type="PANTHER" id="PTHR46178:SF3">
    <property type="entry name" value="SEVEN TM RECEPTOR"/>
    <property type="match status" value="1"/>
</dbReference>
<comment type="caution">
    <text evidence="2">The sequence shown here is derived from an EMBL/GenBank/DDBJ whole genome shotgun (WGS) entry which is preliminary data.</text>
</comment>
<protein>
    <recommendedName>
        <fullName evidence="4">Seven TM Receptor</fullName>
    </recommendedName>
</protein>
<feature type="transmembrane region" description="Helical" evidence="1">
    <location>
        <begin position="85"/>
        <end position="111"/>
    </location>
</feature>
<feature type="transmembrane region" description="Helical" evidence="1">
    <location>
        <begin position="6"/>
        <end position="31"/>
    </location>
</feature>
<evidence type="ECO:0008006" key="4">
    <source>
        <dbReference type="Google" id="ProtNLM"/>
    </source>
</evidence>
<dbReference type="OrthoDB" id="5853935at2759"/>
<feature type="transmembrane region" description="Helical" evidence="1">
    <location>
        <begin position="132"/>
        <end position="151"/>
    </location>
</feature>
<dbReference type="AlphaFoldDB" id="A0A2G5TEF8"/>